<dbReference type="Pfam" id="PF13432">
    <property type="entry name" value="TPR_16"/>
    <property type="match status" value="1"/>
</dbReference>
<dbReference type="InterPro" id="IPR011990">
    <property type="entry name" value="TPR-like_helical_dom_sf"/>
</dbReference>
<dbReference type="InterPro" id="IPR013517">
    <property type="entry name" value="FG-GAP"/>
</dbReference>
<feature type="region of interest" description="Disordered" evidence="3">
    <location>
        <begin position="43"/>
        <end position="71"/>
    </location>
</feature>
<dbReference type="PANTHER" id="PTHR16026">
    <property type="entry name" value="CARTILAGE ACIDIC PROTEIN 1"/>
    <property type="match status" value="1"/>
</dbReference>
<dbReference type="EMBL" id="SJPU01000003">
    <property type="protein sequence ID" value="TWU11079.1"/>
    <property type="molecule type" value="Genomic_DNA"/>
</dbReference>
<dbReference type="Pfam" id="PF13517">
    <property type="entry name" value="FG-GAP_3"/>
    <property type="match status" value="2"/>
</dbReference>
<dbReference type="Proteomes" id="UP000319908">
    <property type="component" value="Unassembled WGS sequence"/>
</dbReference>
<gene>
    <name evidence="5" type="ORF">Poly21_49860</name>
</gene>
<dbReference type="SMART" id="SM00028">
    <property type="entry name" value="TPR"/>
    <property type="match status" value="3"/>
</dbReference>
<feature type="domain" description="ASPIC/UnbV" evidence="4">
    <location>
        <begin position="923"/>
        <end position="989"/>
    </location>
</feature>
<evidence type="ECO:0000259" key="4">
    <source>
        <dbReference type="Pfam" id="PF07593"/>
    </source>
</evidence>
<dbReference type="InterPro" id="IPR011519">
    <property type="entry name" value="UnbV_ASPIC"/>
</dbReference>
<proteinExistence type="predicted"/>
<feature type="compositionally biased region" description="Low complexity" evidence="3">
    <location>
        <begin position="47"/>
        <end position="71"/>
    </location>
</feature>
<dbReference type="PROSITE" id="PS50005">
    <property type="entry name" value="TPR"/>
    <property type="match status" value="1"/>
</dbReference>
<dbReference type="Pfam" id="PF07593">
    <property type="entry name" value="UnbV_ASPIC"/>
    <property type="match status" value="1"/>
</dbReference>
<name>A0A5C6BIQ3_9BACT</name>
<dbReference type="Gene3D" id="1.25.40.10">
    <property type="entry name" value="Tetratricopeptide repeat domain"/>
    <property type="match status" value="2"/>
</dbReference>
<keyword evidence="6" id="KW-1185">Reference proteome</keyword>
<comment type="caution">
    <text evidence="5">The sequence shown here is derived from an EMBL/GenBank/DDBJ whole genome shotgun (WGS) entry which is preliminary data.</text>
</comment>
<sequence length="1007" mass="110726">MIVYPDLFYDNSISFHRREWRKLMLLLFLLTVLALLGCEPHPSSSTPPSALGQSASAQSASAQSAAGQPPISVTEALSTPREQLNSLLIVGGDEAAESAERLGDAYLKKGRVDDAIASYRAVMEMRPGSSRSFYDKLLQAYVRSGQPYEAVQLLKRAIAEHPSATQFYYDIAGISSAIGMAEESLFAMRVLIKHGQGDFETIAVAMDPGRVKPDWNYIYELVRAHPERHELQYGLAAIDFADLKYHEAATKLSQLLAVRPDIDPAWVLYGHAIVESEDGSAIQDWAKRIPAHLRETEDYWAIAGDWSLRTGNHQAASRAYFETLRINPSHFHAMRGLHHSLSELGLSSQVELVADRIEKETAVRDALGRFFEAEQQSQTFCFEIADQLVELGRPWEAYGWARKASEVAHDPVANLDQRLAHVAQHISSGTPWQMLGSSLPEQLDLAGLGDFDWHFDVELVRPDAFQPNRVPKLNDRAFALSYDHEALPRSSDEERWLWIYQTVGGGVGVIDFDLDGWPDLASSVLNGAPMKSNSFANTLHRNVDGNFLRCDVEAGYADHGFGQGVLVCDYNEDGFSDLFDCNIGENRLYQNQGDGTFVDVTHAVGLEGKRWSASAAMGDFDGDGLNEIFEVCYCGGEEPFHHQCGGDSHLVTCPPLQFPAEPDVLWSVQPDGRVVEKSQLLADVSTVGRGLGIVAGQLDGTGGLDCYIANDMSANHLWTYRHEELSYQETGTSRGLGLSGTSLAQASMGVAVADADADGDLDFYVTHFSRDYNTYYEQVSPGNWADRTYQSGLLEPTMPWLGFGTQFLDLTNSGHLDLFIANGHVNRPAGGDEDYEMPPQLFQRTETGRWDESTASEIGEYFTGRHLGRSVAIADVNRDGQLDLAITHASTPSALLVNQTEKVADEGAYIRIYLKGTRSSRDAVGATVSGTVQGALRTHCLLSGNGYMGSNESVIHVGLGQASTFHDVKITWPSGQIDQVGDLEKNREYLCVESSTPNAPIVFELTR</sequence>
<accession>A0A5C6BIQ3</accession>
<dbReference type="PANTHER" id="PTHR16026:SF0">
    <property type="entry name" value="CARTILAGE ACIDIC PROTEIN 1"/>
    <property type="match status" value="1"/>
</dbReference>
<organism evidence="5 6">
    <name type="scientific">Allorhodopirellula heiligendammensis</name>
    <dbReference type="NCBI Taxonomy" id="2714739"/>
    <lineage>
        <taxon>Bacteria</taxon>
        <taxon>Pseudomonadati</taxon>
        <taxon>Planctomycetota</taxon>
        <taxon>Planctomycetia</taxon>
        <taxon>Pirellulales</taxon>
        <taxon>Pirellulaceae</taxon>
        <taxon>Allorhodopirellula</taxon>
    </lineage>
</organism>
<evidence type="ECO:0000256" key="2">
    <source>
        <dbReference type="PROSITE-ProRule" id="PRU00339"/>
    </source>
</evidence>
<reference evidence="5 6" key="1">
    <citation type="journal article" date="2020" name="Antonie Van Leeuwenhoek">
        <title>Rhodopirellula heiligendammensis sp. nov., Rhodopirellula pilleata sp. nov., and Rhodopirellula solitaria sp. nov. isolated from natural or artificial marine surfaces in Northern Germany and California, USA, and emended description of the genus Rhodopirellula.</title>
        <authorList>
            <person name="Kallscheuer N."/>
            <person name="Wiegand S."/>
            <person name="Jogler M."/>
            <person name="Boedeker C."/>
            <person name="Peeters S.H."/>
            <person name="Rast P."/>
            <person name="Heuer A."/>
            <person name="Jetten M.S.M."/>
            <person name="Rohde M."/>
            <person name="Jogler C."/>
        </authorList>
    </citation>
    <scope>NUCLEOTIDE SEQUENCE [LARGE SCALE GENOMIC DNA]</scope>
    <source>
        <strain evidence="5 6">Poly21</strain>
    </source>
</reference>
<evidence type="ECO:0000256" key="3">
    <source>
        <dbReference type="SAM" id="MobiDB-lite"/>
    </source>
</evidence>
<dbReference type="SUPFAM" id="SSF69318">
    <property type="entry name" value="Integrin alpha N-terminal domain"/>
    <property type="match status" value="1"/>
</dbReference>
<dbReference type="InterPro" id="IPR019734">
    <property type="entry name" value="TPR_rpt"/>
</dbReference>
<protein>
    <submittedName>
        <fullName evidence="5">ASPIC and UnbV</fullName>
    </submittedName>
</protein>
<keyword evidence="2" id="KW-0802">TPR repeat</keyword>
<dbReference type="Gene3D" id="2.130.10.130">
    <property type="entry name" value="Integrin alpha, N-terminal"/>
    <property type="match status" value="2"/>
</dbReference>
<feature type="repeat" description="TPR" evidence="2">
    <location>
        <begin position="96"/>
        <end position="129"/>
    </location>
</feature>
<evidence type="ECO:0000313" key="6">
    <source>
        <dbReference type="Proteomes" id="UP000319908"/>
    </source>
</evidence>
<dbReference type="AlphaFoldDB" id="A0A5C6BIQ3"/>
<keyword evidence="1" id="KW-0732">Signal</keyword>
<dbReference type="InterPro" id="IPR027039">
    <property type="entry name" value="Crtac1"/>
</dbReference>
<evidence type="ECO:0000313" key="5">
    <source>
        <dbReference type="EMBL" id="TWU11079.1"/>
    </source>
</evidence>
<dbReference type="SUPFAM" id="SSF48452">
    <property type="entry name" value="TPR-like"/>
    <property type="match status" value="1"/>
</dbReference>
<evidence type="ECO:0000256" key="1">
    <source>
        <dbReference type="ARBA" id="ARBA00022729"/>
    </source>
</evidence>
<dbReference type="InterPro" id="IPR028994">
    <property type="entry name" value="Integrin_alpha_N"/>
</dbReference>
<dbReference type="OrthoDB" id="1488578at2"/>